<evidence type="ECO:0000313" key="2">
    <source>
        <dbReference type="Proteomes" id="UP001062846"/>
    </source>
</evidence>
<keyword evidence="2" id="KW-1185">Reference proteome</keyword>
<reference evidence="1" key="1">
    <citation type="submission" date="2022-02" db="EMBL/GenBank/DDBJ databases">
        <title>Plant Genome Project.</title>
        <authorList>
            <person name="Zhang R.-G."/>
        </authorList>
    </citation>
    <scope>NUCLEOTIDE SEQUENCE</scope>
    <source>
        <strain evidence="1">AT1</strain>
    </source>
</reference>
<organism evidence="1 2">
    <name type="scientific">Rhododendron molle</name>
    <name type="common">Chinese azalea</name>
    <name type="synonym">Azalea mollis</name>
    <dbReference type="NCBI Taxonomy" id="49168"/>
    <lineage>
        <taxon>Eukaryota</taxon>
        <taxon>Viridiplantae</taxon>
        <taxon>Streptophyta</taxon>
        <taxon>Embryophyta</taxon>
        <taxon>Tracheophyta</taxon>
        <taxon>Spermatophyta</taxon>
        <taxon>Magnoliopsida</taxon>
        <taxon>eudicotyledons</taxon>
        <taxon>Gunneridae</taxon>
        <taxon>Pentapetalae</taxon>
        <taxon>asterids</taxon>
        <taxon>Ericales</taxon>
        <taxon>Ericaceae</taxon>
        <taxon>Ericoideae</taxon>
        <taxon>Rhodoreae</taxon>
        <taxon>Rhododendron</taxon>
    </lineage>
</organism>
<protein>
    <submittedName>
        <fullName evidence="1">Uncharacterized protein</fullName>
    </submittedName>
</protein>
<name>A0ACC0L5Y5_RHOML</name>
<proteinExistence type="predicted"/>
<dbReference type="Proteomes" id="UP001062846">
    <property type="component" value="Chromosome 13"/>
</dbReference>
<comment type="caution">
    <text evidence="1">The sequence shown here is derived from an EMBL/GenBank/DDBJ whole genome shotgun (WGS) entry which is preliminary data.</text>
</comment>
<sequence length="1061" mass="118120">MSSSNFDDNAFSPTFAEFEDLANRLNFEDDPGDLNFMEIPFLPHDPNPGFAASISSGRSELESADTVLKFINTILMEENMEHRPSMFHDPLALQSTEKSLYDVIGEKYPISPSQPSLCFNQNVESPDQCFFGGSREHSINSISSGALSVDSQRIVNLKEYKSSVQGYTFGTSFGSMENFSHNVRGPMSSSMSSHLVPNIFSVSQPIWQFHGGVESVWQFNRGVEEASKFLPNNNGLVMDLECYALPPESKGGAPEVVGMVGDTKETSPSGSRGRKNHHLKDSNRVVEERNSKFSAIHVEESELSEMFDKVLLLDLKEEAACCNSEEEVLSEATKATQLNGQRHGSKCGKTRSKKQGKKPEAVDLRTLLTSCAHSLAASDHRTANEQLKQIRQHSSPIGDGSRRLANFFANGLEARLAGTGSQIYAALASKRISAAETLKAYQLILSSCPFKKMTIFFANRTILDLAMNSSKKKLHIIDFGILYGFQWPMVIQHLSMIPGGPPELRITGIELPQHGFRPPEFVEETGRRLAKYCECFNVKFHYHAIAQKWETINIEDLNIHDDEVLAVNCICRFENLLDDTVMDDSPRDTVLKLIRKMKPNIFIQSHSNASFSSPFFVPRFREALFHYSSLFDMLDANLPRENQERMNYEQEFFGREIMSLIACEGMGRSPVVAAAFSQMCILLSVKGFEFDDGAFSPTFSPSEDLADAFRFRDDPGDLSMMDKFLPPVPNPDFAALNSSGSSELDSPDDSDFSDAVLKFINTTLMEENMEQTTSTFHDPLALRATEKSLYDVIGEKYPVSPNQPPLYFNQNSESPDEYLFSTSSEQSINSNTNRGNSVDTQRTVDPGAFRYCLKTTTGSSTEKSTGSMKEALDAAAESGKDERENSPNGSRGRKNHHHEDNELEEVRSTKFSTIYVEESELSDMFDKVLLCDVKAKPSCCDAHEEVQSEETKTIQQNGHPHGSKGRKTRAKKKKSKNEVVDLVTLLINCAQSVAAEDRWSAYEQLKNIRQHSSPSGDGFQRLANVFANGLEARLAGTGSQLYAALASKRISAAEKLKAYQL</sequence>
<accession>A0ACC0L5Y5</accession>
<gene>
    <name evidence="1" type="ORF">RHMOL_Rhmol13G0098300</name>
</gene>
<dbReference type="EMBL" id="CM046400">
    <property type="protein sequence ID" value="KAI8523772.1"/>
    <property type="molecule type" value="Genomic_DNA"/>
</dbReference>
<evidence type="ECO:0000313" key="1">
    <source>
        <dbReference type="EMBL" id="KAI8523772.1"/>
    </source>
</evidence>